<dbReference type="InterPro" id="IPR015797">
    <property type="entry name" value="NUDIX_hydrolase-like_dom_sf"/>
</dbReference>
<evidence type="ECO:0000313" key="4">
    <source>
        <dbReference type="EMBL" id="AAS51577.1"/>
    </source>
</evidence>
<keyword evidence="5" id="KW-1185">Reference proteome</keyword>
<feature type="domain" description="Nudix hydrolase" evidence="3">
    <location>
        <begin position="79"/>
        <end position="222"/>
    </location>
</feature>
<dbReference type="InterPro" id="IPR000086">
    <property type="entry name" value="NUDIX_hydrolase_dom"/>
</dbReference>
<dbReference type="Proteomes" id="UP000000591">
    <property type="component" value="Chromosome IV"/>
</dbReference>
<dbReference type="GO" id="GO:0019693">
    <property type="term" value="P:ribose phosphate metabolic process"/>
    <property type="evidence" value="ECO:0000318"/>
    <property type="project" value="GO_Central"/>
</dbReference>
<dbReference type="PRINTS" id="PR00502">
    <property type="entry name" value="NUDIXFAMILY"/>
</dbReference>
<evidence type="ECO:0000313" key="5">
    <source>
        <dbReference type="Proteomes" id="UP000000591"/>
    </source>
</evidence>
<gene>
    <name evidence="4" type="ORF">AGOS_ADL342W</name>
</gene>
<dbReference type="PANTHER" id="PTHR11839:SF1">
    <property type="entry name" value="ADP-SUGAR PYROPHOSPHATASE"/>
    <property type="match status" value="1"/>
</dbReference>
<dbReference type="KEGG" id="ago:AGOS_ADL342W"/>
<dbReference type="GO" id="GO:0005634">
    <property type="term" value="C:nucleus"/>
    <property type="evidence" value="ECO:0000318"/>
    <property type="project" value="GO_Central"/>
</dbReference>
<evidence type="ECO:0000256" key="2">
    <source>
        <dbReference type="RuleBase" id="RU003476"/>
    </source>
</evidence>
<evidence type="ECO:0000259" key="3">
    <source>
        <dbReference type="PROSITE" id="PS51462"/>
    </source>
</evidence>
<dbReference type="GeneID" id="4619888"/>
<dbReference type="OrthoDB" id="10249920at2759"/>
<dbReference type="OMA" id="NDPGLCN"/>
<organism evidence="4 5">
    <name type="scientific">Eremothecium gossypii (strain ATCC 10895 / CBS 109.51 / FGSC 9923 / NRRL Y-1056)</name>
    <name type="common">Yeast</name>
    <name type="synonym">Ashbya gossypii</name>
    <dbReference type="NCBI Taxonomy" id="284811"/>
    <lineage>
        <taxon>Eukaryota</taxon>
        <taxon>Fungi</taxon>
        <taxon>Dikarya</taxon>
        <taxon>Ascomycota</taxon>
        <taxon>Saccharomycotina</taxon>
        <taxon>Saccharomycetes</taxon>
        <taxon>Saccharomycetales</taxon>
        <taxon>Saccharomycetaceae</taxon>
        <taxon>Eremothecium</taxon>
    </lineage>
</organism>
<dbReference type="InterPro" id="IPR020476">
    <property type="entry name" value="Nudix_hydrolase"/>
</dbReference>
<keyword evidence="1 2" id="KW-0378">Hydrolase</keyword>
<dbReference type="GO" id="GO:0005739">
    <property type="term" value="C:mitochondrion"/>
    <property type="evidence" value="ECO:0007669"/>
    <property type="project" value="EnsemblFungi"/>
</dbReference>
<dbReference type="PROSITE" id="PS00893">
    <property type="entry name" value="NUDIX_BOX"/>
    <property type="match status" value="1"/>
</dbReference>
<dbReference type="HOGENOM" id="CLU_062658_0_1_1"/>
<dbReference type="InParanoid" id="Q75BA9"/>
<dbReference type="Pfam" id="PF00293">
    <property type="entry name" value="NUDIX"/>
    <property type="match status" value="1"/>
</dbReference>
<comment type="similarity">
    <text evidence="2">Belongs to the Nudix hydrolase family.</text>
</comment>
<evidence type="ECO:0000256" key="1">
    <source>
        <dbReference type="ARBA" id="ARBA00022801"/>
    </source>
</evidence>
<protein>
    <submittedName>
        <fullName evidence="4">ADL342Wp</fullName>
    </submittedName>
</protein>
<sequence>MTPLAQGIRLQLLYRTQYQVRRMAGSTKRGPEQAKLLERRAVTDTSEFKWIGLEKLKYADPLGRERDWEGAVRTTRASTGVDGVGILAIVREPGQPDRILLQKQFRPPVGGVCIEMPAGLIDEGETLEEAVARELREETGYSGRIVTTSAILFNDPGFTNTNLRMVTVEIDATAPENRNPQPELEDDEFIECFMVPLRDFPEEMGRLDAAGYKLDARVDNVAHGIKIARMYGL</sequence>
<dbReference type="InterPro" id="IPR020084">
    <property type="entry name" value="NUDIX_hydrolase_CS"/>
</dbReference>
<dbReference type="STRING" id="284811.Q75BA9"/>
<proteinExistence type="inferred from homology"/>
<name>Q75BA9_EREGS</name>
<dbReference type="GO" id="GO:0006753">
    <property type="term" value="P:nucleoside phosphate metabolic process"/>
    <property type="evidence" value="ECO:0000318"/>
    <property type="project" value="GO_Central"/>
</dbReference>
<dbReference type="GO" id="GO:0047631">
    <property type="term" value="F:ADP-ribose diphosphatase activity"/>
    <property type="evidence" value="ECO:0000318"/>
    <property type="project" value="GO_Central"/>
</dbReference>
<dbReference type="Gene3D" id="3.90.79.10">
    <property type="entry name" value="Nucleoside Triphosphate Pyrophosphohydrolase"/>
    <property type="match status" value="1"/>
</dbReference>
<dbReference type="FunCoup" id="Q75BA9">
    <property type="interactions" value="687"/>
</dbReference>
<dbReference type="CDD" id="cd18888">
    <property type="entry name" value="NUDIX_ADPRase_Nudt5"/>
    <property type="match status" value="1"/>
</dbReference>
<reference evidence="5" key="2">
    <citation type="journal article" date="2013" name="G3 (Bethesda)">
        <title>Genomes of Ashbya fungi isolated from insects reveal four mating-type loci, numerous translocations, lack of transposons, and distinct gene duplications.</title>
        <authorList>
            <person name="Dietrich F.S."/>
            <person name="Voegeli S."/>
            <person name="Kuo S."/>
            <person name="Philippsen P."/>
        </authorList>
    </citation>
    <scope>GENOME REANNOTATION</scope>
    <source>
        <strain evidence="5">ATCC 10895 / CBS 109.51 / FGSC 9923 / NRRL Y-1056</strain>
    </source>
</reference>
<dbReference type="GO" id="GO:0005829">
    <property type="term" value="C:cytosol"/>
    <property type="evidence" value="ECO:0000318"/>
    <property type="project" value="GO_Central"/>
</dbReference>
<dbReference type="RefSeq" id="NP_983753.1">
    <property type="nucleotide sequence ID" value="NM_209106.1"/>
</dbReference>
<dbReference type="EMBL" id="AE016817">
    <property type="protein sequence ID" value="AAS51577.1"/>
    <property type="molecule type" value="Genomic_DNA"/>
</dbReference>
<dbReference type="SUPFAM" id="SSF55811">
    <property type="entry name" value="Nudix"/>
    <property type="match status" value="1"/>
</dbReference>
<dbReference type="PROSITE" id="PS51462">
    <property type="entry name" value="NUDIX"/>
    <property type="match status" value="1"/>
</dbReference>
<dbReference type="AlphaFoldDB" id="Q75BA9"/>
<reference evidence="4 5" key="1">
    <citation type="journal article" date="2004" name="Science">
        <title>The Ashbya gossypii genome as a tool for mapping the ancient Saccharomyces cerevisiae genome.</title>
        <authorList>
            <person name="Dietrich F.S."/>
            <person name="Voegeli S."/>
            <person name="Brachat S."/>
            <person name="Lerch A."/>
            <person name="Gates K."/>
            <person name="Steiner S."/>
            <person name="Mohr C."/>
            <person name="Pohlmann R."/>
            <person name="Luedi P."/>
            <person name="Choi S."/>
            <person name="Wing R.A."/>
            <person name="Flavier A."/>
            <person name="Gaffney T.D."/>
            <person name="Philippsen P."/>
        </authorList>
    </citation>
    <scope>NUCLEOTIDE SEQUENCE [LARGE SCALE GENOMIC DNA]</scope>
    <source>
        <strain evidence="5">ATCC 10895 / CBS 109.51 / FGSC 9923 / NRRL Y-1056</strain>
    </source>
</reference>
<dbReference type="PANTHER" id="PTHR11839">
    <property type="entry name" value="UDP/ADP-SUGAR PYROPHOSPHATASE"/>
    <property type="match status" value="1"/>
</dbReference>
<dbReference type="eggNOG" id="KOG3041">
    <property type="taxonomic scope" value="Eukaryota"/>
</dbReference>
<dbReference type="FunFam" id="3.90.79.10:FF:000016">
    <property type="entry name" value="ADP-sugar pyrophosphatase isoform X1"/>
    <property type="match status" value="1"/>
</dbReference>
<accession>Q75BA9</accession>